<name>A0ABP0C000_9PEZI</name>
<evidence type="ECO:0008006" key="4">
    <source>
        <dbReference type="Google" id="ProtNLM"/>
    </source>
</evidence>
<feature type="compositionally biased region" description="Low complexity" evidence="1">
    <location>
        <begin position="61"/>
        <end position="93"/>
    </location>
</feature>
<feature type="region of interest" description="Disordered" evidence="1">
    <location>
        <begin position="44"/>
        <end position="109"/>
    </location>
</feature>
<feature type="region of interest" description="Disordered" evidence="1">
    <location>
        <begin position="294"/>
        <end position="360"/>
    </location>
</feature>
<protein>
    <recommendedName>
        <fullName evidence="4">Gag protein</fullName>
    </recommendedName>
</protein>
<feature type="compositionally biased region" description="Basic and acidic residues" evidence="1">
    <location>
        <begin position="342"/>
        <end position="360"/>
    </location>
</feature>
<reference evidence="2 3" key="1">
    <citation type="submission" date="2024-01" db="EMBL/GenBank/DDBJ databases">
        <authorList>
            <person name="Allen C."/>
            <person name="Tagirdzhanova G."/>
        </authorList>
    </citation>
    <scope>NUCLEOTIDE SEQUENCE [LARGE SCALE GENOMIC DNA]</scope>
</reference>
<comment type="caution">
    <text evidence="2">The sequence shown here is derived from an EMBL/GenBank/DDBJ whole genome shotgun (WGS) entry which is preliminary data.</text>
</comment>
<dbReference type="Proteomes" id="UP001642482">
    <property type="component" value="Unassembled WGS sequence"/>
</dbReference>
<gene>
    <name evidence="2" type="ORF">SEUCBS140593_005756</name>
</gene>
<dbReference type="EMBL" id="CAWUHD010000057">
    <property type="protein sequence ID" value="CAK7225002.1"/>
    <property type="molecule type" value="Genomic_DNA"/>
</dbReference>
<accession>A0ABP0C000</accession>
<evidence type="ECO:0000313" key="2">
    <source>
        <dbReference type="EMBL" id="CAK7225002.1"/>
    </source>
</evidence>
<keyword evidence="3" id="KW-1185">Reference proteome</keyword>
<evidence type="ECO:0000256" key="1">
    <source>
        <dbReference type="SAM" id="MobiDB-lite"/>
    </source>
</evidence>
<sequence length="425" mass="47959">MSQNSISGLPAAILTGRQDWRRWLPAIEGAAEEYWRFWDPLVQHKDKPPKSPQRPQKKTRATSSRATTRRAAANAVAAAAASEASSSATLSADGDADGTGGTNNPDGSDDLSSFDFDNYKIDLLAYKDYMRKVNEVRQLIIRTVAPHISMMLNDLSDKSLAAWMSELHALYGENKEESKLMAERAYKASLKSFRGVKLKEWTKAWEEAVAECRRLNHHCVSDGQWLSDFYGIIDPYYPGLAEKARETYNTGDSVQKHASRASVWASDLHQMELWKEKSKSMTSSKTVRGFGFANTSLNIDDDEPDNTPFSEHDRAGPSQPPHRQPRPHPRDIEARKRPRAGTRTEYRPTKRGGETETRDKECEACIKRGHTWETCWGLFERLAPTTVEPEVLAHMKKLTDAVLAGKPGLKRRVEQRRKTLMDDVL</sequence>
<evidence type="ECO:0000313" key="3">
    <source>
        <dbReference type="Proteomes" id="UP001642482"/>
    </source>
</evidence>
<proteinExistence type="predicted"/>
<organism evidence="2 3">
    <name type="scientific">Sporothrix eucalyptigena</name>
    <dbReference type="NCBI Taxonomy" id="1812306"/>
    <lineage>
        <taxon>Eukaryota</taxon>
        <taxon>Fungi</taxon>
        <taxon>Dikarya</taxon>
        <taxon>Ascomycota</taxon>
        <taxon>Pezizomycotina</taxon>
        <taxon>Sordariomycetes</taxon>
        <taxon>Sordariomycetidae</taxon>
        <taxon>Ophiostomatales</taxon>
        <taxon>Ophiostomataceae</taxon>
        <taxon>Sporothrix</taxon>
    </lineage>
</organism>